<dbReference type="GO" id="GO:0003987">
    <property type="term" value="F:acetate-CoA ligase activity"/>
    <property type="evidence" value="ECO:0007669"/>
    <property type="project" value="UniProtKB-EC"/>
</dbReference>
<protein>
    <submittedName>
        <fullName evidence="2">Acetyl-coenzyme A synthetase</fullName>
        <ecNumber evidence="2">6.2.1.1</ecNumber>
    </submittedName>
</protein>
<sequence length="74" mass="9324">MSNYHIKHLEEYWQVYRKSVRNPENFWEEIAEEHFLWRKKWDKVLSWDFSKPEVKWFEGAKLNITENCLSRQFS</sequence>
<dbReference type="Pfam" id="PF16177">
    <property type="entry name" value="ACAS_N"/>
    <property type="match status" value="1"/>
</dbReference>
<evidence type="ECO:0000313" key="3">
    <source>
        <dbReference type="Proteomes" id="UP001194729"/>
    </source>
</evidence>
<dbReference type="SUPFAM" id="SSF56801">
    <property type="entry name" value="Acetyl-CoA synthetase-like"/>
    <property type="match status" value="1"/>
</dbReference>
<dbReference type="EMBL" id="JADKYU010000474">
    <property type="protein sequence ID" value="MBF4984505.1"/>
    <property type="molecule type" value="Genomic_DNA"/>
</dbReference>
<dbReference type="InterPro" id="IPR032387">
    <property type="entry name" value="ACAS_N"/>
</dbReference>
<feature type="domain" description="Acetyl-coenzyme A synthetase N-terminal" evidence="1">
    <location>
        <begin position="12"/>
        <end position="68"/>
    </location>
</feature>
<reference evidence="2 3" key="1">
    <citation type="submission" date="2020-11" db="EMBL/GenBank/DDBJ databases">
        <title>P. mediterranea TC4 genome.</title>
        <authorList>
            <person name="Molmeret M."/>
        </authorList>
    </citation>
    <scope>NUCLEOTIDE SEQUENCE [LARGE SCALE GENOMIC DNA]</scope>
    <source>
        <strain evidence="2 3">TC4</strain>
    </source>
</reference>
<dbReference type="EC" id="6.2.1.1" evidence="2"/>
<dbReference type="PANTHER" id="PTHR24095:SF14">
    <property type="entry name" value="ACETYL-COENZYME A SYNTHETASE 1"/>
    <property type="match status" value="1"/>
</dbReference>
<proteinExistence type="predicted"/>
<dbReference type="Gene3D" id="3.40.50.12780">
    <property type="entry name" value="N-terminal domain of ligase-like"/>
    <property type="match status" value="1"/>
</dbReference>
<keyword evidence="2" id="KW-0436">Ligase</keyword>
<name>A0ABS0A595_9FLAO</name>
<organism evidence="2 3">
    <name type="scientific">Nonlabens mediterrranea</name>
    <dbReference type="NCBI Taxonomy" id="1419947"/>
    <lineage>
        <taxon>Bacteria</taxon>
        <taxon>Pseudomonadati</taxon>
        <taxon>Bacteroidota</taxon>
        <taxon>Flavobacteriia</taxon>
        <taxon>Flavobacteriales</taxon>
        <taxon>Flavobacteriaceae</taxon>
        <taxon>Nonlabens</taxon>
    </lineage>
</organism>
<dbReference type="Proteomes" id="UP001194729">
    <property type="component" value="Unassembled WGS sequence"/>
</dbReference>
<dbReference type="PANTHER" id="PTHR24095">
    <property type="entry name" value="ACETYL-COENZYME A SYNTHETASE"/>
    <property type="match status" value="1"/>
</dbReference>
<comment type="caution">
    <text evidence="2">The sequence shown here is derived from an EMBL/GenBank/DDBJ whole genome shotgun (WGS) entry which is preliminary data.</text>
</comment>
<gene>
    <name evidence="2" type="ORF">FNJ87_09260</name>
</gene>
<accession>A0ABS0A595</accession>
<evidence type="ECO:0000259" key="1">
    <source>
        <dbReference type="Pfam" id="PF16177"/>
    </source>
</evidence>
<feature type="non-terminal residue" evidence="2">
    <location>
        <position position="74"/>
    </location>
</feature>
<dbReference type="InterPro" id="IPR042099">
    <property type="entry name" value="ANL_N_sf"/>
</dbReference>
<evidence type="ECO:0000313" key="2">
    <source>
        <dbReference type="EMBL" id="MBF4984505.1"/>
    </source>
</evidence>
<keyword evidence="3" id="KW-1185">Reference proteome</keyword>